<feature type="domain" description="DUF6242" evidence="1">
    <location>
        <begin position="58"/>
        <end position="155"/>
    </location>
</feature>
<proteinExistence type="predicted"/>
<dbReference type="Pfam" id="PF19755">
    <property type="entry name" value="DUF6242"/>
    <property type="match status" value="1"/>
</dbReference>
<keyword evidence="4" id="KW-1185">Reference proteome</keyword>
<reference evidence="3 4" key="1">
    <citation type="submission" date="2016-08" db="EMBL/GenBank/DDBJ databases">
        <authorList>
            <person name="Seilhamer J.J."/>
        </authorList>
    </citation>
    <scope>NUCLEOTIDE SEQUENCE [LARGE SCALE GENOMIC DNA]</scope>
    <source>
        <strain evidence="3">ING2-E5A</strain>
    </source>
</reference>
<dbReference type="SUPFAM" id="SSF50939">
    <property type="entry name" value="Sialidases"/>
    <property type="match status" value="1"/>
</dbReference>
<sequence length="465" mass="51909">MQNLYQLYNIFLKQMTLKYLHRAVLLLLWVLAFSSCLNSSESEFEFSHDAQIYSFSMESKKDTTKVLPGVKFTIDQLNNLIFNQDSLPYLFDVDSISLKVSGKTSYSFSKIVINLQNGDSTYLWNGEDSVAFKRLESIETTAEDGITTRKYRIKVNIHQQNPNLLNWSRITQNHLIGPVESQKSILHEGKFITYYKSGDMIKASTSPSTNGKEWTPVTVSGLPATIRVNTLLSATNGNTSTIYALDADSTVYSSTDGLIWNRINSGYPVVAIYGILPSLSGEMAVLTAINDEGILKFALTNDFVSFSLKEALPADDTFPVADFTSTSMENPAVHSAKYIILAGGKEKNNIANNKLWIIQEKEGKITLLSETSTVPLQVSQLFVYDAKVYLMTYETGKNRLYYSERYGLDWISAGTEQELPDTFTGRIGASVITDSNNFIWIFGGESGAQVPIADVWRGRLNKLAK</sequence>
<protein>
    <recommendedName>
        <fullName evidence="5">Lipoprotein</fullName>
    </recommendedName>
</protein>
<dbReference type="InterPro" id="IPR036278">
    <property type="entry name" value="Sialidase_sf"/>
</dbReference>
<dbReference type="KEGG" id="pmuc:ING2E5A_0487"/>
<dbReference type="Pfam" id="PF25852">
    <property type="entry name" value="DUF6242_C"/>
    <property type="match status" value="1"/>
</dbReference>
<evidence type="ECO:0000259" key="2">
    <source>
        <dbReference type="Pfam" id="PF25852"/>
    </source>
</evidence>
<dbReference type="Gene3D" id="2.120.10.80">
    <property type="entry name" value="Kelch-type beta propeller"/>
    <property type="match status" value="1"/>
</dbReference>
<feature type="domain" description="DUF6242" evidence="2">
    <location>
        <begin position="161"/>
        <end position="463"/>
    </location>
</feature>
<dbReference type="InterPro" id="IPR015915">
    <property type="entry name" value="Kelch-typ_b-propeller"/>
</dbReference>
<dbReference type="InterPro" id="IPR058667">
    <property type="entry name" value="DUF6242_C"/>
</dbReference>
<evidence type="ECO:0000259" key="1">
    <source>
        <dbReference type="Pfam" id="PF19755"/>
    </source>
</evidence>
<organism evidence="3 4">
    <name type="scientific">Petrimonas mucosa</name>
    <dbReference type="NCBI Taxonomy" id="1642646"/>
    <lineage>
        <taxon>Bacteria</taxon>
        <taxon>Pseudomonadati</taxon>
        <taxon>Bacteroidota</taxon>
        <taxon>Bacteroidia</taxon>
        <taxon>Bacteroidales</taxon>
        <taxon>Dysgonomonadaceae</taxon>
        <taxon>Petrimonas</taxon>
    </lineage>
</organism>
<evidence type="ECO:0000313" key="4">
    <source>
        <dbReference type="Proteomes" id="UP000178485"/>
    </source>
</evidence>
<name>A0A1G4G455_9BACT</name>
<gene>
    <name evidence="3" type="ORF">ING2E5A_0487</name>
</gene>
<evidence type="ECO:0008006" key="5">
    <source>
        <dbReference type="Google" id="ProtNLM"/>
    </source>
</evidence>
<accession>A0A1G4G455</accession>
<dbReference type="EMBL" id="LT608328">
    <property type="protein sequence ID" value="SCM55631.1"/>
    <property type="molecule type" value="Genomic_DNA"/>
</dbReference>
<dbReference type="STRING" id="1642646.ING2E5A_0487"/>
<dbReference type="AlphaFoldDB" id="A0A1G4G455"/>
<dbReference type="Proteomes" id="UP000178485">
    <property type="component" value="Chromosome i"/>
</dbReference>
<dbReference type="InterPro" id="IPR046209">
    <property type="entry name" value="DUF6242_N"/>
</dbReference>
<evidence type="ECO:0000313" key="3">
    <source>
        <dbReference type="EMBL" id="SCM55631.1"/>
    </source>
</evidence>